<evidence type="ECO:0000256" key="1">
    <source>
        <dbReference type="ARBA" id="ARBA00004123"/>
    </source>
</evidence>
<feature type="compositionally biased region" description="Basic and acidic residues" evidence="3">
    <location>
        <begin position="160"/>
        <end position="173"/>
    </location>
</feature>
<dbReference type="Gene3D" id="1.10.20.10">
    <property type="entry name" value="Histone, subunit A"/>
    <property type="match status" value="1"/>
</dbReference>
<evidence type="ECO:0000256" key="2">
    <source>
        <dbReference type="ARBA" id="ARBA00023242"/>
    </source>
</evidence>
<organism evidence="5 6">
    <name type="scientific">Cyphellophora attinorum</name>
    <dbReference type="NCBI Taxonomy" id="1664694"/>
    <lineage>
        <taxon>Eukaryota</taxon>
        <taxon>Fungi</taxon>
        <taxon>Dikarya</taxon>
        <taxon>Ascomycota</taxon>
        <taxon>Pezizomycotina</taxon>
        <taxon>Eurotiomycetes</taxon>
        <taxon>Chaetothyriomycetidae</taxon>
        <taxon>Chaetothyriales</taxon>
        <taxon>Cyphellophoraceae</taxon>
        <taxon>Cyphellophora</taxon>
    </lineage>
</organism>
<proteinExistence type="predicted"/>
<dbReference type="RefSeq" id="XP_017995530.1">
    <property type="nucleotide sequence ID" value="XM_018139734.1"/>
</dbReference>
<dbReference type="Pfam" id="PF00808">
    <property type="entry name" value="CBFD_NFYB_HMF"/>
    <property type="match status" value="1"/>
</dbReference>
<evidence type="ECO:0000259" key="4">
    <source>
        <dbReference type="Pfam" id="PF00808"/>
    </source>
</evidence>
<comment type="caution">
    <text evidence="5">The sequence shown here is derived from an EMBL/GenBank/DDBJ whole genome shotgun (WGS) entry which is preliminary data.</text>
</comment>
<dbReference type="PANTHER" id="PTHR10252:SF54">
    <property type="entry name" value="CHROMATIN ACCESSIBILITY COMPLEX PROTEIN 1"/>
    <property type="match status" value="1"/>
</dbReference>
<dbReference type="InterPro" id="IPR003958">
    <property type="entry name" value="CBFA_NFYB_domain"/>
</dbReference>
<dbReference type="GO" id="GO:0006261">
    <property type="term" value="P:DNA-templated DNA replication"/>
    <property type="evidence" value="ECO:0007669"/>
    <property type="project" value="TreeGrafter"/>
</dbReference>
<dbReference type="VEuPathDB" id="FungiDB:AB675_10930"/>
<keyword evidence="6" id="KW-1185">Reference proteome</keyword>
<dbReference type="OrthoDB" id="636685at2759"/>
<gene>
    <name evidence="5" type="ORF">AB675_10930</name>
</gene>
<dbReference type="AlphaFoldDB" id="A0A0N1NVS8"/>
<dbReference type="EMBL" id="LFJN01000039">
    <property type="protein sequence ID" value="KPI35567.1"/>
    <property type="molecule type" value="Genomic_DNA"/>
</dbReference>
<dbReference type="Proteomes" id="UP000038010">
    <property type="component" value="Unassembled WGS sequence"/>
</dbReference>
<dbReference type="InterPro" id="IPR009072">
    <property type="entry name" value="Histone-fold"/>
</dbReference>
<name>A0A0N1NVS8_9EURO</name>
<dbReference type="GeneID" id="28731614"/>
<evidence type="ECO:0000256" key="3">
    <source>
        <dbReference type="SAM" id="MobiDB-lite"/>
    </source>
</evidence>
<reference evidence="5 6" key="1">
    <citation type="submission" date="2015-06" db="EMBL/GenBank/DDBJ databases">
        <title>Draft genome of the ant-associated black yeast Phialophora attae CBS 131958.</title>
        <authorList>
            <person name="Moreno L.F."/>
            <person name="Stielow B.J."/>
            <person name="de Hoog S."/>
            <person name="Vicente V.A."/>
            <person name="Weiss V.A."/>
            <person name="de Vries M."/>
            <person name="Cruz L.M."/>
            <person name="Souza E.M."/>
        </authorList>
    </citation>
    <scope>NUCLEOTIDE SEQUENCE [LARGE SCALE GENOMIC DNA]</scope>
    <source>
        <strain evidence="5 6">CBS 131958</strain>
    </source>
</reference>
<dbReference type="InterPro" id="IPR050568">
    <property type="entry name" value="Transcr_DNA_Rep_Reg"/>
</dbReference>
<evidence type="ECO:0000313" key="6">
    <source>
        <dbReference type="Proteomes" id="UP000038010"/>
    </source>
</evidence>
<comment type="subcellular location">
    <subcellularLocation>
        <location evidence="1">Nucleus</location>
    </subcellularLocation>
</comment>
<dbReference type="CDD" id="cd23645">
    <property type="entry name" value="HFD_Dpb3-like"/>
    <property type="match status" value="1"/>
</dbReference>
<keyword evidence="2" id="KW-0539">Nucleus</keyword>
<dbReference type="GO" id="GO:0046982">
    <property type="term" value="F:protein heterodimerization activity"/>
    <property type="evidence" value="ECO:0007669"/>
    <property type="project" value="InterPro"/>
</dbReference>
<sequence>MPYNNTPMPPPEEATGTSRLPLARVKKIIAQDEDISQCSNAAAFAISIATENFIWYLTQQAHNVVKSERKPRRNIAYKDIADAVARIDNLEFLSDVVPRTKTYREVKKIKAQAEADKAAAAANGVNGDRPASSSRNIQEMISGNEGLVNGNSHSPMADRTAPHRHPDPIRDLVEEPVSPSRNPEPDHPMTG</sequence>
<dbReference type="GO" id="GO:0008623">
    <property type="term" value="C:CHRAC"/>
    <property type="evidence" value="ECO:0007669"/>
    <property type="project" value="TreeGrafter"/>
</dbReference>
<evidence type="ECO:0000313" key="5">
    <source>
        <dbReference type="EMBL" id="KPI35567.1"/>
    </source>
</evidence>
<protein>
    <submittedName>
        <fullName evidence="5">Putative transcription factor C16C4.22</fullName>
    </submittedName>
</protein>
<feature type="domain" description="Transcription factor CBF/NF-Y/archaeal histone" evidence="4">
    <location>
        <begin position="19"/>
        <end position="84"/>
    </location>
</feature>
<dbReference type="PANTHER" id="PTHR10252">
    <property type="entry name" value="HISTONE-LIKE TRANSCRIPTION FACTOR CCAAT-RELATED"/>
    <property type="match status" value="1"/>
</dbReference>
<dbReference type="SUPFAM" id="SSF47113">
    <property type="entry name" value="Histone-fold"/>
    <property type="match status" value="1"/>
</dbReference>
<dbReference type="STRING" id="1664694.A0A0N1NVS8"/>
<accession>A0A0N1NVS8</accession>
<feature type="region of interest" description="Disordered" evidence="3">
    <location>
        <begin position="144"/>
        <end position="191"/>
    </location>
</feature>